<accession>A0A0B0PR60</accession>
<name>A0A0B0PR60_GOSAR</name>
<protein>
    <submittedName>
        <fullName evidence="2">Transcription initiation factor IIE subunit beta</fullName>
    </submittedName>
</protein>
<keyword evidence="2" id="KW-0396">Initiation factor</keyword>
<proteinExistence type="predicted"/>
<gene>
    <name evidence="2" type="ORF">F383_12594</name>
</gene>
<sequence length="161" mass="17378">MGVCLSRVARAPFWNELGQTTRLHTRACARLCGQVSLDHELDTRACDCHVTQVNSLPNFHMAWHTGVSCGRMDKSKKPGKQGLKANSKSTHHVVHKSGSIPAATPTTIQFGGSTHQRSATICCLTEAAPIFLINVKESPSSYVKVKPIATANSKAWTAARA</sequence>
<keyword evidence="2" id="KW-0648">Protein biosynthesis</keyword>
<feature type="region of interest" description="Disordered" evidence="1">
    <location>
        <begin position="73"/>
        <end position="98"/>
    </location>
</feature>
<reference evidence="3" key="1">
    <citation type="submission" date="2014-09" db="EMBL/GenBank/DDBJ databases">
        <authorList>
            <person name="Mudge J."/>
            <person name="Ramaraj T."/>
            <person name="Lindquist I.E."/>
            <person name="Bharti A.K."/>
            <person name="Sundararajan A."/>
            <person name="Cameron C.T."/>
            <person name="Woodward J.E."/>
            <person name="May G.D."/>
            <person name="Brubaker C."/>
            <person name="Broadhvest J."/>
            <person name="Wilkins T.A."/>
        </authorList>
    </citation>
    <scope>NUCLEOTIDE SEQUENCE</scope>
    <source>
        <strain evidence="3">cv. AKA8401</strain>
    </source>
</reference>
<dbReference type="GO" id="GO:0003743">
    <property type="term" value="F:translation initiation factor activity"/>
    <property type="evidence" value="ECO:0007669"/>
    <property type="project" value="UniProtKB-KW"/>
</dbReference>
<evidence type="ECO:0000313" key="3">
    <source>
        <dbReference type="Proteomes" id="UP000032142"/>
    </source>
</evidence>
<keyword evidence="3" id="KW-1185">Reference proteome</keyword>
<dbReference type="AlphaFoldDB" id="A0A0B0PR60"/>
<organism evidence="2 3">
    <name type="scientific">Gossypium arboreum</name>
    <name type="common">Tree cotton</name>
    <name type="synonym">Gossypium nanking</name>
    <dbReference type="NCBI Taxonomy" id="29729"/>
    <lineage>
        <taxon>Eukaryota</taxon>
        <taxon>Viridiplantae</taxon>
        <taxon>Streptophyta</taxon>
        <taxon>Embryophyta</taxon>
        <taxon>Tracheophyta</taxon>
        <taxon>Spermatophyta</taxon>
        <taxon>Magnoliopsida</taxon>
        <taxon>eudicotyledons</taxon>
        <taxon>Gunneridae</taxon>
        <taxon>Pentapetalae</taxon>
        <taxon>rosids</taxon>
        <taxon>malvids</taxon>
        <taxon>Malvales</taxon>
        <taxon>Malvaceae</taxon>
        <taxon>Malvoideae</taxon>
        <taxon>Gossypium</taxon>
    </lineage>
</organism>
<dbReference type="EMBL" id="KN440594">
    <property type="protein sequence ID" value="KHG27297.1"/>
    <property type="molecule type" value="Genomic_DNA"/>
</dbReference>
<evidence type="ECO:0000313" key="2">
    <source>
        <dbReference type="EMBL" id="KHG27297.1"/>
    </source>
</evidence>
<evidence type="ECO:0000256" key="1">
    <source>
        <dbReference type="SAM" id="MobiDB-lite"/>
    </source>
</evidence>
<dbReference type="Proteomes" id="UP000032142">
    <property type="component" value="Unassembled WGS sequence"/>
</dbReference>